<organism evidence="3 4">
    <name type="scientific">Hesseltinella vesiculosa</name>
    <dbReference type="NCBI Taxonomy" id="101127"/>
    <lineage>
        <taxon>Eukaryota</taxon>
        <taxon>Fungi</taxon>
        <taxon>Fungi incertae sedis</taxon>
        <taxon>Mucoromycota</taxon>
        <taxon>Mucoromycotina</taxon>
        <taxon>Mucoromycetes</taxon>
        <taxon>Mucorales</taxon>
        <taxon>Cunninghamellaceae</taxon>
        <taxon>Hesseltinella</taxon>
    </lineage>
</organism>
<dbReference type="Pfam" id="PF00339">
    <property type="entry name" value="Arrestin_N"/>
    <property type="match status" value="1"/>
</dbReference>
<dbReference type="GO" id="GO:0005829">
    <property type="term" value="C:cytosol"/>
    <property type="evidence" value="ECO:0007669"/>
    <property type="project" value="TreeGrafter"/>
</dbReference>
<sequence>MDIQVQLDADQLVLHGSPEEAGGVVLRGSLLITCREQTRIKAIHLKLTGNLQVHWVEDVTGRSQRHHQDRRSVMSHEWDFLSTNKVQHFNKGEHRFAFEYPIPGDAPASFQHQIGSMIYQLKAQVDRPTFHYNASASKTFQVSRVPLTNDALHSNPQQIQNEWADKLLYSVQVPHQIHTPGSSIPVKFDFLPLMPNLSVARVRLVLKEYIQFTAGDKTSIERRVLANVNDHRFTTTSSSTLFSSGWSTTVKALIPNLPPQGPIDMHVDTENDFIHAYHKLLVTVSLVNPDGHISELRVSIPIHLVEPLSEEDGNVLPAYEDAWRTQPYSEGGLSDSSSTSSVSSEAPLPWLTSDLTRVPSYSSALRTGRLYSYSGNSLPSYDSLAASAAFTPLAPQTKG</sequence>
<evidence type="ECO:0000256" key="1">
    <source>
        <dbReference type="SAM" id="MobiDB-lite"/>
    </source>
</evidence>
<dbReference type="SUPFAM" id="SSF81296">
    <property type="entry name" value="E set domains"/>
    <property type="match status" value="1"/>
</dbReference>
<dbReference type="OrthoDB" id="2333384at2759"/>
<evidence type="ECO:0000259" key="2">
    <source>
        <dbReference type="SMART" id="SM01017"/>
    </source>
</evidence>
<accession>A0A1X2GHM7</accession>
<dbReference type="EMBL" id="MCGT01000014">
    <property type="protein sequence ID" value="ORX54055.1"/>
    <property type="molecule type" value="Genomic_DNA"/>
</dbReference>
<proteinExistence type="predicted"/>
<evidence type="ECO:0000313" key="3">
    <source>
        <dbReference type="EMBL" id="ORX54055.1"/>
    </source>
</evidence>
<dbReference type="Proteomes" id="UP000242146">
    <property type="component" value="Unassembled WGS sequence"/>
</dbReference>
<dbReference type="Pfam" id="PF02752">
    <property type="entry name" value="Arrestin_C"/>
    <property type="match status" value="1"/>
</dbReference>
<dbReference type="InterPro" id="IPR011021">
    <property type="entry name" value="Arrestin-like_N"/>
</dbReference>
<dbReference type="SMART" id="SM01017">
    <property type="entry name" value="Arrestin_C"/>
    <property type="match status" value="1"/>
</dbReference>
<keyword evidence="4" id="KW-1185">Reference proteome</keyword>
<dbReference type="PANTHER" id="PTHR11188:SF17">
    <property type="entry name" value="FI21816P1"/>
    <property type="match status" value="1"/>
</dbReference>
<dbReference type="InterPro" id="IPR014756">
    <property type="entry name" value="Ig_E-set"/>
</dbReference>
<dbReference type="PANTHER" id="PTHR11188">
    <property type="entry name" value="ARRESTIN DOMAIN CONTAINING PROTEIN"/>
    <property type="match status" value="1"/>
</dbReference>
<dbReference type="STRING" id="101127.A0A1X2GHM7"/>
<dbReference type="Gene3D" id="2.60.40.640">
    <property type="match status" value="2"/>
</dbReference>
<dbReference type="GO" id="GO:0031625">
    <property type="term" value="F:ubiquitin protein ligase binding"/>
    <property type="evidence" value="ECO:0007669"/>
    <property type="project" value="TreeGrafter"/>
</dbReference>
<feature type="region of interest" description="Disordered" evidence="1">
    <location>
        <begin position="327"/>
        <end position="346"/>
    </location>
</feature>
<reference evidence="3 4" key="1">
    <citation type="submission" date="2016-07" db="EMBL/GenBank/DDBJ databases">
        <title>Pervasive Adenine N6-methylation of Active Genes in Fungi.</title>
        <authorList>
            <consortium name="DOE Joint Genome Institute"/>
            <person name="Mondo S.J."/>
            <person name="Dannebaum R.O."/>
            <person name="Kuo R.C."/>
            <person name="Labutti K."/>
            <person name="Haridas S."/>
            <person name="Kuo A."/>
            <person name="Salamov A."/>
            <person name="Ahrendt S.R."/>
            <person name="Lipzen A."/>
            <person name="Sullivan W."/>
            <person name="Andreopoulos W.B."/>
            <person name="Clum A."/>
            <person name="Lindquist E."/>
            <person name="Daum C."/>
            <person name="Ramamoorthy G.K."/>
            <person name="Gryganskyi A."/>
            <person name="Culley D."/>
            <person name="Magnuson J.K."/>
            <person name="James T.Y."/>
            <person name="O'Malley M.A."/>
            <person name="Stajich J.E."/>
            <person name="Spatafora J.W."/>
            <person name="Visel A."/>
            <person name="Grigoriev I.V."/>
        </authorList>
    </citation>
    <scope>NUCLEOTIDE SEQUENCE [LARGE SCALE GENOMIC DNA]</scope>
    <source>
        <strain evidence="3 4">NRRL 3301</strain>
    </source>
</reference>
<feature type="compositionally biased region" description="Low complexity" evidence="1">
    <location>
        <begin position="334"/>
        <end position="344"/>
    </location>
</feature>
<dbReference type="GO" id="GO:0005886">
    <property type="term" value="C:plasma membrane"/>
    <property type="evidence" value="ECO:0007669"/>
    <property type="project" value="TreeGrafter"/>
</dbReference>
<feature type="domain" description="Arrestin C-terminal-like" evidence="2">
    <location>
        <begin position="163"/>
        <end position="309"/>
    </location>
</feature>
<comment type="caution">
    <text evidence="3">The sequence shown here is derived from an EMBL/GenBank/DDBJ whole genome shotgun (WGS) entry which is preliminary data.</text>
</comment>
<dbReference type="AlphaFoldDB" id="A0A1X2GHM7"/>
<dbReference type="InterPro" id="IPR014752">
    <property type="entry name" value="Arrestin-like_C"/>
</dbReference>
<dbReference type="GO" id="GO:0030674">
    <property type="term" value="F:protein-macromolecule adaptor activity"/>
    <property type="evidence" value="ECO:0007669"/>
    <property type="project" value="TreeGrafter"/>
</dbReference>
<gene>
    <name evidence="3" type="ORF">DM01DRAFT_1390367</name>
</gene>
<name>A0A1X2GHM7_9FUNG</name>
<dbReference type="InterPro" id="IPR011022">
    <property type="entry name" value="Arrestin_C-like"/>
</dbReference>
<protein>
    <recommendedName>
        <fullName evidence="2">Arrestin C-terminal-like domain-containing protein</fullName>
    </recommendedName>
</protein>
<dbReference type="GO" id="GO:0070086">
    <property type="term" value="P:ubiquitin-dependent endocytosis"/>
    <property type="evidence" value="ECO:0007669"/>
    <property type="project" value="TreeGrafter"/>
</dbReference>
<evidence type="ECO:0000313" key="4">
    <source>
        <dbReference type="Proteomes" id="UP000242146"/>
    </source>
</evidence>
<dbReference type="InterPro" id="IPR050357">
    <property type="entry name" value="Arrestin_domain-protein"/>
</dbReference>